<protein>
    <recommendedName>
        <fullName evidence="1">HTH marR-type domain-containing protein</fullName>
    </recommendedName>
</protein>
<dbReference type="EMBL" id="BAABGY010000001">
    <property type="protein sequence ID" value="GAA4318103.1"/>
    <property type="molecule type" value="Genomic_DNA"/>
</dbReference>
<evidence type="ECO:0000259" key="1">
    <source>
        <dbReference type="SMART" id="SM00347"/>
    </source>
</evidence>
<keyword evidence="3" id="KW-1185">Reference proteome</keyword>
<dbReference type="SUPFAM" id="SSF46785">
    <property type="entry name" value="Winged helix' DNA-binding domain"/>
    <property type="match status" value="1"/>
</dbReference>
<reference evidence="3" key="1">
    <citation type="journal article" date="2019" name="Int. J. Syst. Evol. Microbiol.">
        <title>The Global Catalogue of Microorganisms (GCM) 10K type strain sequencing project: providing services to taxonomists for standard genome sequencing and annotation.</title>
        <authorList>
            <consortium name="The Broad Institute Genomics Platform"/>
            <consortium name="The Broad Institute Genome Sequencing Center for Infectious Disease"/>
            <person name="Wu L."/>
            <person name="Ma J."/>
        </authorList>
    </citation>
    <scope>NUCLEOTIDE SEQUENCE [LARGE SCALE GENOMIC DNA]</scope>
    <source>
        <strain evidence="3">JCM 17919</strain>
    </source>
</reference>
<organism evidence="2 3">
    <name type="scientific">Flaviaesturariibacter amylovorans</name>
    <dbReference type="NCBI Taxonomy" id="1084520"/>
    <lineage>
        <taxon>Bacteria</taxon>
        <taxon>Pseudomonadati</taxon>
        <taxon>Bacteroidota</taxon>
        <taxon>Chitinophagia</taxon>
        <taxon>Chitinophagales</taxon>
        <taxon>Chitinophagaceae</taxon>
        <taxon>Flaviaestuariibacter</taxon>
    </lineage>
</organism>
<gene>
    <name evidence="2" type="ORF">GCM10023184_02140</name>
</gene>
<dbReference type="InterPro" id="IPR000835">
    <property type="entry name" value="HTH_MarR-typ"/>
</dbReference>
<dbReference type="Gene3D" id="1.10.10.10">
    <property type="entry name" value="Winged helix-like DNA-binding domain superfamily/Winged helix DNA-binding domain"/>
    <property type="match status" value="1"/>
</dbReference>
<dbReference type="Pfam" id="PF12802">
    <property type="entry name" value="MarR_2"/>
    <property type="match status" value="1"/>
</dbReference>
<accession>A0ABP8G5Y5</accession>
<dbReference type="Proteomes" id="UP001501725">
    <property type="component" value="Unassembled WGS sequence"/>
</dbReference>
<feature type="domain" description="HTH marR-type" evidence="1">
    <location>
        <begin position="15"/>
        <end position="112"/>
    </location>
</feature>
<evidence type="ECO:0000313" key="3">
    <source>
        <dbReference type="Proteomes" id="UP001501725"/>
    </source>
</evidence>
<sequence length="128" mass="13825">MSGALARKVEKLAQESWAPVGLSPSHAYLLLATLDEPGIGPGALAGQLQLQPSTITRLMQKLEEKKLIVRTTEGKLTNVYPTPKAKDLVPKLHACLEDFYGRIEALAPPPEGGALLQAMSRIADRLED</sequence>
<dbReference type="SMART" id="SM00347">
    <property type="entry name" value="HTH_MARR"/>
    <property type="match status" value="1"/>
</dbReference>
<proteinExistence type="predicted"/>
<evidence type="ECO:0000313" key="2">
    <source>
        <dbReference type="EMBL" id="GAA4318103.1"/>
    </source>
</evidence>
<dbReference type="InterPro" id="IPR036388">
    <property type="entry name" value="WH-like_DNA-bd_sf"/>
</dbReference>
<dbReference type="InterPro" id="IPR036390">
    <property type="entry name" value="WH_DNA-bd_sf"/>
</dbReference>
<name>A0ABP8G5Y5_9BACT</name>
<comment type="caution">
    <text evidence="2">The sequence shown here is derived from an EMBL/GenBank/DDBJ whole genome shotgun (WGS) entry which is preliminary data.</text>
</comment>